<sequence length="254" mass="26981">MGSNYNQYPTRPQGPTPYGPPIPCDTGPFYDPPPRYPRSGSLPSARIICNTGAHTDPRASYPGYDPGSTYGIANLPPPDSRHPLWQGDHPANDRPMSCDGTGPLYRPPEDTSSGPPPFPPFTSGSYSHSSDVGWHADPWRASSHDTKRSHGNANPSRGSSHGYNTERSHGNANPAAAAANVSSVMQDDSSDLRAGTQVQVRIGSNLWVMGAIIGVAHLCSKLTGSTYWVEFESVKGGPGKPSVGKFSEADLKPA</sequence>
<protein>
    <submittedName>
        <fullName evidence="1">Uncharacterized protein</fullName>
    </submittedName>
</protein>
<keyword evidence="2" id="KW-1185">Reference proteome</keyword>
<name>A0ACC0UKC9_9AGAM</name>
<comment type="caution">
    <text evidence="1">The sequence shown here is derived from an EMBL/GenBank/DDBJ whole genome shotgun (WGS) entry which is preliminary data.</text>
</comment>
<reference evidence="1" key="1">
    <citation type="submission" date="2021-03" db="EMBL/GenBank/DDBJ databases">
        <title>Evolutionary priming and transition to the ectomycorrhizal habit in an iconic lineage of mushroom-forming fungi: is preadaptation a requirement?</title>
        <authorList>
            <consortium name="DOE Joint Genome Institute"/>
            <person name="Looney B.P."/>
            <person name="Miyauchi S."/>
            <person name="Morin E."/>
            <person name="Drula E."/>
            <person name="Courty P.E."/>
            <person name="Chicoki N."/>
            <person name="Fauchery L."/>
            <person name="Kohler A."/>
            <person name="Kuo A."/>
            <person name="LaButti K."/>
            <person name="Pangilinan J."/>
            <person name="Lipzen A."/>
            <person name="Riley R."/>
            <person name="Andreopoulos W."/>
            <person name="He G."/>
            <person name="Johnson J."/>
            <person name="Barry K.W."/>
            <person name="Grigoriev I.V."/>
            <person name="Nagy L."/>
            <person name="Hibbett D."/>
            <person name="Henrissat B."/>
            <person name="Matheny P.B."/>
            <person name="Labbe J."/>
            <person name="Martin A.F."/>
        </authorList>
    </citation>
    <scope>NUCLEOTIDE SEQUENCE</scope>
    <source>
        <strain evidence="1">BPL698</strain>
    </source>
</reference>
<proteinExistence type="predicted"/>
<dbReference type="Proteomes" id="UP001207468">
    <property type="component" value="Unassembled WGS sequence"/>
</dbReference>
<gene>
    <name evidence="1" type="ORF">F5148DRAFT_1165766</name>
</gene>
<accession>A0ACC0UKC9</accession>
<dbReference type="EMBL" id="JAGFNK010000013">
    <property type="protein sequence ID" value="KAI9512031.1"/>
    <property type="molecule type" value="Genomic_DNA"/>
</dbReference>
<evidence type="ECO:0000313" key="1">
    <source>
        <dbReference type="EMBL" id="KAI9512031.1"/>
    </source>
</evidence>
<evidence type="ECO:0000313" key="2">
    <source>
        <dbReference type="Proteomes" id="UP001207468"/>
    </source>
</evidence>
<organism evidence="1 2">
    <name type="scientific">Russula earlei</name>
    <dbReference type="NCBI Taxonomy" id="71964"/>
    <lineage>
        <taxon>Eukaryota</taxon>
        <taxon>Fungi</taxon>
        <taxon>Dikarya</taxon>
        <taxon>Basidiomycota</taxon>
        <taxon>Agaricomycotina</taxon>
        <taxon>Agaricomycetes</taxon>
        <taxon>Russulales</taxon>
        <taxon>Russulaceae</taxon>
        <taxon>Russula</taxon>
    </lineage>
</organism>